<dbReference type="AlphaFoldDB" id="A0A0F9BSQ9"/>
<reference evidence="1" key="1">
    <citation type="journal article" date="2015" name="Nature">
        <title>Complex archaea that bridge the gap between prokaryotes and eukaryotes.</title>
        <authorList>
            <person name="Spang A."/>
            <person name="Saw J.H."/>
            <person name="Jorgensen S.L."/>
            <person name="Zaremba-Niedzwiedzka K."/>
            <person name="Martijn J."/>
            <person name="Lind A.E."/>
            <person name="van Eijk R."/>
            <person name="Schleper C."/>
            <person name="Guy L."/>
            <person name="Ettema T.J."/>
        </authorList>
    </citation>
    <scope>NUCLEOTIDE SEQUENCE</scope>
</reference>
<name>A0A0F9BSQ9_9ZZZZ</name>
<accession>A0A0F9BSQ9</accession>
<evidence type="ECO:0008006" key="2">
    <source>
        <dbReference type="Google" id="ProtNLM"/>
    </source>
</evidence>
<organism evidence="1">
    <name type="scientific">marine sediment metagenome</name>
    <dbReference type="NCBI Taxonomy" id="412755"/>
    <lineage>
        <taxon>unclassified sequences</taxon>
        <taxon>metagenomes</taxon>
        <taxon>ecological metagenomes</taxon>
    </lineage>
</organism>
<gene>
    <name evidence="1" type="ORF">LCGC14_2410450</name>
</gene>
<sequence length="175" mass="20099">MSNFSDLLGRKCWRFLKTASLFQNDFSILRLSIISVKKIWIIDQSGICLMQYDFESNISSNIDDNIISGITASLLNFSSITGLDEGNIDTITMGDSKLNYFYDDNVIVCLETINEVKEKLIQKVGKNIHKSFVFRFISFLKSNNVIDTKIFSSFKAKIFEILKYHRLLPKSNDLL</sequence>
<dbReference type="EMBL" id="LAZR01036406">
    <property type="protein sequence ID" value="KKL24925.1"/>
    <property type="molecule type" value="Genomic_DNA"/>
</dbReference>
<evidence type="ECO:0000313" key="1">
    <source>
        <dbReference type="EMBL" id="KKL24925.1"/>
    </source>
</evidence>
<comment type="caution">
    <text evidence="1">The sequence shown here is derived from an EMBL/GenBank/DDBJ whole genome shotgun (WGS) entry which is preliminary data.</text>
</comment>
<protein>
    <recommendedName>
        <fullName evidence="2">Roadblock/LAMTOR2 domain-containing protein</fullName>
    </recommendedName>
</protein>
<proteinExistence type="predicted"/>